<dbReference type="AlphaFoldDB" id="C5BXS3"/>
<dbReference type="PROSITE" id="PS50928">
    <property type="entry name" value="ABC_TM1"/>
    <property type="match status" value="1"/>
</dbReference>
<comment type="subcellular location">
    <subcellularLocation>
        <location evidence="1 7">Cell membrane</location>
        <topology evidence="1 7">Multi-pass membrane protein</topology>
    </subcellularLocation>
</comment>
<keyword evidence="4 7" id="KW-0812">Transmembrane</keyword>
<dbReference type="SUPFAM" id="SSF161098">
    <property type="entry name" value="MetI-like"/>
    <property type="match status" value="1"/>
</dbReference>
<dbReference type="PANTHER" id="PTHR43744">
    <property type="entry name" value="ABC TRANSPORTER PERMEASE PROTEIN MG189-RELATED-RELATED"/>
    <property type="match status" value="1"/>
</dbReference>
<dbReference type="CDD" id="cd06261">
    <property type="entry name" value="TM_PBP2"/>
    <property type="match status" value="1"/>
</dbReference>
<evidence type="ECO:0000256" key="1">
    <source>
        <dbReference type="ARBA" id="ARBA00004651"/>
    </source>
</evidence>
<dbReference type="KEGG" id="bcv:Bcav_0554"/>
<dbReference type="OrthoDB" id="2063054at2"/>
<evidence type="ECO:0000313" key="9">
    <source>
        <dbReference type="EMBL" id="ACQ78817.1"/>
    </source>
</evidence>
<dbReference type="Gene3D" id="1.10.3720.10">
    <property type="entry name" value="MetI-like"/>
    <property type="match status" value="1"/>
</dbReference>
<dbReference type="Proteomes" id="UP000007962">
    <property type="component" value="Chromosome"/>
</dbReference>
<keyword evidence="2 7" id="KW-0813">Transport</keyword>
<dbReference type="Pfam" id="PF00528">
    <property type="entry name" value="BPD_transp_1"/>
    <property type="match status" value="1"/>
</dbReference>
<proteinExistence type="inferred from homology"/>
<protein>
    <submittedName>
        <fullName evidence="9">Binding-protein-dependent transport systems inner membrane component</fullName>
    </submittedName>
</protein>
<dbReference type="GO" id="GO:0055085">
    <property type="term" value="P:transmembrane transport"/>
    <property type="evidence" value="ECO:0007669"/>
    <property type="project" value="InterPro"/>
</dbReference>
<evidence type="ECO:0000256" key="6">
    <source>
        <dbReference type="ARBA" id="ARBA00023136"/>
    </source>
</evidence>
<feature type="transmembrane region" description="Helical" evidence="7">
    <location>
        <begin position="26"/>
        <end position="51"/>
    </location>
</feature>
<evidence type="ECO:0000256" key="5">
    <source>
        <dbReference type="ARBA" id="ARBA00022989"/>
    </source>
</evidence>
<keyword evidence="3" id="KW-1003">Cell membrane</keyword>
<keyword evidence="5 7" id="KW-1133">Transmembrane helix</keyword>
<accession>C5BXS3</accession>
<evidence type="ECO:0000313" key="10">
    <source>
        <dbReference type="Proteomes" id="UP000007962"/>
    </source>
</evidence>
<evidence type="ECO:0000259" key="8">
    <source>
        <dbReference type="PROSITE" id="PS50928"/>
    </source>
</evidence>
<dbReference type="InterPro" id="IPR035906">
    <property type="entry name" value="MetI-like_sf"/>
</dbReference>
<sequence>MSALTTPRLGDPTQERVDRHARQRNLVARLVTQVCLWIGVLMSIFPFYWLITMSTNTTAEIFGFPPKLTFGTNFAENMRNLLASVDLFQALLNTILVAGALAVLVMFFDSLAAFTFAKYSFPGKNVLFTLLIATFLVPGSLSLVPSFVLMSWFGWIGGLQALIIPGAANAFGIFLLRQFATNSIPDELLESARIDGAGFFRCYRSIGVPMLRGGLAFLGIFTFIGAWNDYIWPLVVLIDPQRQTLQVALQTLNSIYLTDYGMVMAGALISVLPLIGVFIIGQRHFIANIAAGALKG</sequence>
<feature type="domain" description="ABC transmembrane type-1" evidence="8">
    <location>
        <begin position="91"/>
        <end position="281"/>
    </location>
</feature>
<evidence type="ECO:0000256" key="2">
    <source>
        <dbReference type="ARBA" id="ARBA00022448"/>
    </source>
</evidence>
<dbReference type="GO" id="GO:0005886">
    <property type="term" value="C:plasma membrane"/>
    <property type="evidence" value="ECO:0007669"/>
    <property type="project" value="UniProtKB-SubCell"/>
</dbReference>
<dbReference type="InterPro" id="IPR000515">
    <property type="entry name" value="MetI-like"/>
</dbReference>
<feature type="transmembrane region" description="Helical" evidence="7">
    <location>
        <begin position="260"/>
        <end position="280"/>
    </location>
</feature>
<evidence type="ECO:0000256" key="3">
    <source>
        <dbReference type="ARBA" id="ARBA00022475"/>
    </source>
</evidence>
<feature type="transmembrane region" description="Helical" evidence="7">
    <location>
        <begin position="155"/>
        <end position="176"/>
    </location>
</feature>
<comment type="similarity">
    <text evidence="7">Belongs to the binding-protein-dependent transport system permease family.</text>
</comment>
<gene>
    <name evidence="9" type="ordered locus">Bcav_0554</name>
</gene>
<feature type="transmembrane region" description="Helical" evidence="7">
    <location>
        <begin position="210"/>
        <end position="227"/>
    </location>
</feature>
<dbReference type="eggNOG" id="COG0395">
    <property type="taxonomic scope" value="Bacteria"/>
</dbReference>
<feature type="transmembrane region" description="Helical" evidence="7">
    <location>
        <begin position="126"/>
        <end position="149"/>
    </location>
</feature>
<keyword evidence="10" id="KW-1185">Reference proteome</keyword>
<name>C5BXS3_BEUC1</name>
<organism evidence="9 10">
    <name type="scientific">Beutenbergia cavernae (strain ATCC BAA-8 / DSM 12333 / CCUG 43141 / JCM 11478 / NBRC 16432 / NCIMB 13614 / HKI 0122)</name>
    <dbReference type="NCBI Taxonomy" id="471853"/>
    <lineage>
        <taxon>Bacteria</taxon>
        <taxon>Bacillati</taxon>
        <taxon>Actinomycetota</taxon>
        <taxon>Actinomycetes</taxon>
        <taxon>Micrococcales</taxon>
        <taxon>Beutenbergiaceae</taxon>
        <taxon>Beutenbergia</taxon>
    </lineage>
</organism>
<dbReference type="PANTHER" id="PTHR43744:SF12">
    <property type="entry name" value="ABC TRANSPORTER PERMEASE PROTEIN MG189-RELATED"/>
    <property type="match status" value="1"/>
</dbReference>
<reference evidence="9 10" key="1">
    <citation type="journal article" date="2009" name="Stand. Genomic Sci.">
        <title>Complete genome sequence of Beutenbergia cavernae type strain (HKI 0122).</title>
        <authorList>
            <person name="Land M."/>
            <person name="Pukall R."/>
            <person name="Abt B."/>
            <person name="Goker M."/>
            <person name="Rohde M."/>
            <person name="Glavina Del Rio T."/>
            <person name="Tice H."/>
            <person name="Copeland A."/>
            <person name="Cheng J.F."/>
            <person name="Lucas S."/>
            <person name="Chen F."/>
            <person name="Nolan M."/>
            <person name="Bruce D."/>
            <person name="Goodwin L."/>
            <person name="Pitluck S."/>
            <person name="Ivanova N."/>
            <person name="Mavromatis K."/>
            <person name="Ovchinnikova G."/>
            <person name="Pati A."/>
            <person name="Chen A."/>
            <person name="Palaniappan K."/>
            <person name="Hauser L."/>
            <person name="Chang Y.J."/>
            <person name="Jefferies C.C."/>
            <person name="Saunders E."/>
            <person name="Brettin T."/>
            <person name="Detter J.C."/>
            <person name="Han C."/>
            <person name="Chain P."/>
            <person name="Bristow J."/>
            <person name="Eisen J.A."/>
            <person name="Markowitz V."/>
            <person name="Hugenholtz P."/>
            <person name="Kyrpides N.C."/>
            <person name="Klenk H.P."/>
            <person name="Lapidus A."/>
        </authorList>
    </citation>
    <scope>NUCLEOTIDE SEQUENCE [LARGE SCALE GENOMIC DNA]</scope>
    <source>
        <strain evidence="10">ATCC BAA-8 / DSM 12333 / NBRC 16432</strain>
    </source>
</reference>
<dbReference type="HOGENOM" id="CLU_016047_1_1_11"/>
<evidence type="ECO:0000256" key="7">
    <source>
        <dbReference type="RuleBase" id="RU363032"/>
    </source>
</evidence>
<dbReference type="EMBL" id="CP001618">
    <property type="protein sequence ID" value="ACQ78817.1"/>
    <property type="molecule type" value="Genomic_DNA"/>
</dbReference>
<keyword evidence="6 7" id="KW-0472">Membrane</keyword>
<feature type="transmembrane region" description="Helical" evidence="7">
    <location>
        <begin position="87"/>
        <end position="114"/>
    </location>
</feature>
<dbReference type="STRING" id="471853.Bcav_0554"/>
<dbReference type="RefSeq" id="WP_012725597.1">
    <property type="nucleotide sequence ID" value="NC_012669.1"/>
</dbReference>
<evidence type="ECO:0000256" key="4">
    <source>
        <dbReference type="ARBA" id="ARBA00022692"/>
    </source>
</evidence>